<dbReference type="AlphaFoldDB" id="A0A401IV87"/>
<dbReference type="RefSeq" id="WP_124977717.1">
    <property type="nucleotide sequence ID" value="NZ_BFFP01000035.1"/>
</dbReference>
<keyword evidence="1" id="KW-0677">Repeat</keyword>
<feature type="compositionally biased region" description="Basic and acidic residues" evidence="2">
    <location>
        <begin position="50"/>
        <end position="61"/>
    </location>
</feature>
<name>A0A401IV87_9LACO</name>
<dbReference type="EMBL" id="BFFP01000035">
    <property type="protein sequence ID" value="GBG95426.1"/>
    <property type="molecule type" value="Genomic_DNA"/>
</dbReference>
<evidence type="ECO:0000313" key="4">
    <source>
        <dbReference type="EMBL" id="GBG95426.1"/>
    </source>
</evidence>
<feature type="domain" description="MucBP" evidence="3">
    <location>
        <begin position="79"/>
        <end position="119"/>
    </location>
</feature>
<evidence type="ECO:0000256" key="2">
    <source>
        <dbReference type="SAM" id="MobiDB-lite"/>
    </source>
</evidence>
<feature type="domain" description="MucBP" evidence="3">
    <location>
        <begin position="157"/>
        <end position="207"/>
    </location>
</feature>
<sequence length="365" mass="41647">MARSTPLTVLRRGLKALKNEFKPQPAKHSAQPKKPREKKQPQAPLVKRQRIAEASKNEPAKKSQAPALLSARPIPATLLVLYLDENDHYLTDPQVLHGYRGENVELDLKSFQTFYLSELYGYTSRFIDRYGVVKLRYQKRTAAAIWVIAKDIDEQFLLAKPEFIHGSLHAPYSLSAPSFPNYRLVQAHGPVTGSYSTQQQFVTYLYRKKLWQEVDETPQLLLVTDFTACYSEPHGTKLKLTLAKNTRWQVFKTVKTTDDSLWYCLGGNTWTKQGETTQLFHEKQGTIAEDHHTGTLLGITLHEVPAAVSFIPGRTVNVYRTPCGKKAGEISDGTQVTVTARKDIDQMHWYQIDKTEWILGEYLHF</sequence>
<dbReference type="Proteomes" id="UP000286848">
    <property type="component" value="Unassembled WGS sequence"/>
</dbReference>
<protein>
    <recommendedName>
        <fullName evidence="3">MucBP domain-containing protein</fullName>
    </recommendedName>
</protein>
<dbReference type="Gene3D" id="3.10.20.320">
    <property type="entry name" value="Putative peptidoglycan bound protein (lpxtg motif)"/>
    <property type="match status" value="1"/>
</dbReference>
<dbReference type="Pfam" id="PF06458">
    <property type="entry name" value="MucBP"/>
    <property type="match status" value="2"/>
</dbReference>
<reference evidence="4 5" key="1">
    <citation type="journal article" date="2019" name="Int. J. Syst. Evol. Microbiol.">
        <title>Lactobacillus salitolerans sp. nov., a novel lactic acid bacterium isolated from spent mushroom substrates.</title>
        <authorList>
            <person name="Tohno M."/>
            <person name="Tanizawa Y."/>
            <person name="Kojima Y."/>
            <person name="Sakamoto M."/>
            <person name="Nakamura Y."/>
            <person name="Ohkuma M."/>
            <person name="Kobayashi H."/>
        </authorList>
    </citation>
    <scope>NUCLEOTIDE SEQUENCE [LARGE SCALE GENOMIC DNA]</scope>
    <source>
        <strain evidence="4 5">YK43</strain>
    </source>
</reference>
<accession>A0A401IV87</accession>
<proteinExistence type="predicted"/>
<feature type="region of interest" description="Disordered" evidence="2">
    <location>
        <begin position="1"/>
        <end position="66"/>
    </location>
</feature>
<gene>
    <name evidence="4" type="ORF">LFYK43_18850</name>
</gene>
<keyword evidence="5" id="KW-1185">Reference proteome</keyword>
<evidence type="ECO:0000259" key="3">
    <source>
        <dbReference type="Pfam" id="PF06458"/>
    </source>
</evidence>
<organism evidence="4 5">
    <name type="scientific">Ligilactobacillus salitolerans</name>
    <dbReference type="NCBI Taxonomy" id="1808352"/>
    <lineage>
        <taxon>Bacteria</taxon>
        <taxon>Bacillati</taxon>
        <taxon>Bacillota</taxon>
        <taxon>Bacilli</taxon>
        <taxon>Lactobacillales</taxon>
        <taxon>Lactobacillaceae</taxon>
        <taxon>Ligilactobacillus</taxon>
    </lineage>
</organism>
<dbReference type="OrthoDB" id="2329985at2"/>
<dbReference type="InterPro" id="IPR009459">
    <property type="entry name" value="MucBP_dom"/>
</dbReference>
<comment type="caution">
    <text evidence="4">The sequence shown here is derived from an EMBL/GenBank/DDBJ whole genome shotgun (WGS) entry which is preliminary data.</text>
</comment>
<evidence type="ECO:0000313" key="5">
    <source>
        <dbReference type="Proteomes" id="UP000286848"/>
    </source>
</evidence>
<evidence type="ECO:0000256" key="1">
    <source>
        <dbReference type="ARBA" id="ARBA00022737"/>
    </source>
</evidence>